<gene>
    <name evidence="7" type="ORF">K3152_13525</name>
</gene>
<protein>
    <recommendedName>
        <fullName evidence="6">Amino acid permease/ SLC12A domain-containing protein</fullName>
    </recommendedName>
</protein>
<dbReference type="Gene3D" id="1.20.1740.10">
    <property type="entry name" value="Amino acid/polyamine transporter I"/>
    <property type="match status" value="1"/>
</dbReference>
<keyword evidence="8" id="KW-1185">Reference proteome</keyword>
<feature type="transmembrane region" description="Helical" evidence="5">
    <location>
        <begin position="53"/>
        <end position="76"/>
    </location>
</feature>
<proteinExistence type="predicted"/>
<evidence type="ECO:0000259" key="6">
    <source>
        <dbReference type="Pfam" id="PF00324"/>
    </source>
</evidence>
<dbReference type="InterPro" id="IPR004841">
    <property type="entry name" value="AA-permease/SLC12A_dom"/>
</dbReference>
<sequence>MYVFIGDIIERAGAYAPFAFLLAAVAAACTGFEDLVTLSRESQGQSRATPRAIVLTLLVAMVLHVLGSAVVVIVLWDELLLAGPAAVVRNSAR</sequence>
<dbReference type="Pfam" id="PF00324">
    <property type="entry name" value="AA_permease"/>
    <property type="match status" value="1"/>
</dbReference>
<organism evidence="7 8">
    <name type="scientific">Qipengyuania polymorpha</name>
    <dbReference type="NCBI Taxonomy" id="2867234"/>
    <lineage>
        <taxon>Bacteria</taxon>
        <taxon>Pseudomonadati</taxon>
        <taxon>Pseudomonadota</taxon>
        <taxon>Alphaproteobacteria</taxon>
        <taxon>Sphingomonadales</taxon>
        <taxon>Erythrobacteraceae</taxon>
        <taxon>Qipengyuania</taxon>
    </lineage>
</organism>
<evidence type="ECO:0000256" key="1">
    <source>
        <dbReference type="ARBA" id="ARBA00004141"/>
    </source>
</evidence>
<evidence type="ECO:0000256" key="2">
    <source>
        <dbReference type="ARBA" id="ARBA00022692"/>
    </source>
</evidence>
<comment type="subcellular location">
    <subcellularLocation>
        <location evidence="1">Membrane</location>
        <topology evidence="1">Multi-pass membrane protein</topology>
    </subcellularLocation>
</comment>
<feature type="domain" description="Amino acid permease/ SLC12A" evidence="6">
    <location>
        <begin position="15"/>
        <end position="75"/>
    </location>
</feature>
<evidence type="ECO:0000256" key="5">
    <source>
        <dbReference type="SAM" id="Phobius"/>
    </source>
</evidence>
<evidence type="ECO:0000256" key="4">
    <source>
        <dbReference type="ARBA" id="ARBA00023136"/>
    </source>
</evidence>
<accession>A0ABS7J0L5</accession>
<dbReference type="EMBL" id="JAIGNK010000005">
    <property type="protein sequence ID" value="MBX7459268.1"/>
    <property type="molecule type" value="Genomic_DNA"/>
</dbReference>
<evidence type="ECO:0000256" key="3">
    <source>
        <dbReference type="ARBA" id="ARBA00022989"/>
    </source>
</evidence>
<dbReference type="RefSeq" id="WP_221574664.1">
    <property type="nucleotide sequence ID" value="NZ_JAIGNK010000005.1"/>
</dbReference>
<keyword evidence="3 5" id="KW-1133">Transmembrane helix</keyword>
<comment type="caution">
    <text evidence="7">The sequence shown here is derived from an EMBL/GenBank/DDBJ whole genome shotgun (WGS) entry which is preliminary data.</text>
</comment>
<name>A0ABS7J0L5_9SPHN</name>
<reference evidence="7 8" key="1">
    <citation type="submission" date="2021-08" db="EMBL/GenBank/DDBJ databases">
        <title>Comparative Genomics Analysis of the Genus Qipengyuania Reveals Extensive Genetic Diversity and Metabolic Versatility, Including the Description of Fifteen Novel Species.</title>
        <authorList>
            <person name="Liu Y."/>
        </authorList>
    </citation>
    <scope>NUCLEOTIDE SEQUENCE [LARGE SCALE GENOMIC DNA]</scope>
    <source>
        <strain evidence="7 8">1NDH17</strain>
    </source>
</reference>
<feature type="transmembrane region" description="Helical" evidence="5">
    <location>
        <begin position="12"/>
        <end position="32"/>
    </location>
</feature>
<dbReference type="Proteomes" id="UP000783253">
    <property type="component" value="Unassembled WGS sequence"/>
</dbReference>
<keyword evidence="4 5" id="KW-0472">Membrane</keyword>
<evidence type="ECO:0000313" key="8">
    <source>
        <dbReference type="Proteomes" id="UP000783253"/>
    </source>
</evidence>
<keyword evidence="2 5" id="KW-0812">Transmembrane</keyword>
<evidence type="ECO:0000313" key="7">
    <source>
        <dbReference type="EMBL" id="MBX7459268.1"/>
    </source>
</evidence>